<protein>
    <recommendedName>
        <fullName evidence="3">GNAT family N-acetyltransferase</fullName>
    </recommendedName>
</protein>
<dbReference type="SUPFAM" id="SSF55729">
    <property type="entry name" value="Acyl-CoA N-acyltransferases (Nat)"/>
    <property type="match status" value="1"/>
</dbReference>
<dbReference type="Proteomes" id="UP000474296">
    <property type="component" value="Unassembled WGS sequence"/>
</dbReference>
<dbReference type="AlphaFoldDB" id="A0A6M0CH98"/>
<organism evidence="1 2">
    <name type="scientific">Spongiivirga citrea</name>
    <dbReference type="NCBI Taxonomy" id="1481457"/>
    <lineage>
        <taxon>Bacteria</taxon>
        <taxon>Pseudomonadati</taxon>
        <taxon>Bacteroidota</taxon>
        <taxon>Flavobacteriia</taxon>
        <taxon>Flavobacteriales</taxon>
        <taxon>Flavobacteriaceae</taxon>
        <taxon>Spongiivirga</taxon>
    </lineage>
</organism>
<name>A0A6M0CH98_9FLAO</name>
<evidence type="ECO:0008006" key="3">
    <source>
        <dbReference type="Google" id="ProtNLM"/>
    </source>
</evidence>
<dbReference type="RefSeq" id="WP_164030514.1">
    <property type="nucleotide sequence ID" value="NZ_JAABOQ010000002.1"/>
</dbReference>
<proteinExistence type="predicted"/>
<dbReference type="InterPro" id="IPR016181">
    <property type="entry name" value="Acyl_CoA_acyltransferase"/>
</dbReference>
<evidence type="ECO:0000313" key="2">
    <source>
        <dbReference type="Proteomes" id="UP000474296"/>
    </source>
</evidence>
<evidence type="ECO:0000313" key="1">
    <source>
        <dbReference type="EMBL" id="NER16882.1"/>
    </source>
</evidence>
<reference evidence="1 2" key="1">
    <citation type="submission" date="2020-01" db="EMBL/GenBank/DDBJ databases">
        <title>Spongiivirga citrea KCTC 32990T.</title>
        <authorList>
            <person name="Wang G."/>
        </authorList>
    </citation>
    <scope>NUCLEOTIDE SEQUENCE [LARGE SCALE GENOMIC DNA]</scope>
    <source>
        <strain evidence="1 2">KCTC 32990</strain>
    </source>
</reference>
<comment type="caution">
    <text evidence="1">The sequence shown here is derived from an EMBL/GenBank/DDBJ whole genome shotgun (WGS) entry which is preliminary data.</text>
</comment>
<accession>A0A6M0CH98</accession>
<gene>
    <name evidence="1" type="ORF">GWK10_06650</name>
</gene>
<keyword evidence="2" id="KW-1185">Reference proteome</keyword>
<dbReference type="EMBL" id="JAABOQ010000002">
    <property type="protein sequence ID" value="NER16882.1"/>
    <property type="molecule type" value="Genomic_DNA"/>
</dbReference>
<sequence length="363" mass="42473">MGKNVKVDILTKRDLRQAVANSTYWGPGKNAPISKNRACWILESPRLKEDDYCLLVGLENDKMIAFVYMLPDILNDPNRTKVYWMIEWWVVPAYQNSVLSTYIFMEGMRLAGDNILIKFYAEHIKHFYDKQPFSELHTRMRHAVFFGLNPDLVVRKIKFAKYAKFLVKAIDRLISSRNRKLNKKKAISQGGNLKFEYINQLDREIEEWLISNCEDDLILKTKDYLNWQFSTDQYLTTPLFDKVYEKVQLRDYAPVMDLHTFKVISEGDLIGFICFSDHGGEIYLKYFVSNEQNFDTNLSALMLHLIKLKTSHIFTDNELVGEALTKNYKTTFTHKVKKVALAHNAIIEKTKGLILKEQDGNYY</sequence>